<sequence>MEQQMPRVHHFYVSMAKYLFHHPLYGIVSVQDPITLKEAAGYELTPLLLYGVTVVGLPVRWLTFPPVEQPKAFQEVLLKAWCHGQGLRGRPDILRVSRHLSMACPELVLTLAKLGVRMEVAAAKDKSLPASLRSAQDASKWLLRRYKANVVSLTEAVQCFCLCAQDDHDFRSRDADRYVGRREVKAQLQ</sequence>
<accession>A0AAW5RQC8</accession>
<comment type="caution">
    <text evidence="1">The sequence shown here is derived from an EMBL/GenBank/DDBJ whole genome shotgun (WGS) entry which is preliminary data.</text>
</comment>
<reference evidence="1" key="1">
    <citation type="submission" date="2022-01" db="EMBL/GenBank/DDBJ databases">
        <title>Comparison of Fish pathogen Aeromonas spp.</title>
        <authorList>
            <person name="Dubey S."/>
            <person name="Sorum H."/>
            <person name="Munangandu H.M."/>
        </authorList>
    </citation>
    <scope>NUCLEOTIDE SEQUENCE</scope>
    <source>
        <strain evidence="1">SD/21-15</strain>
    </source>
</reference>
<dbReference type="RefSeq" id="WP_263686699.1">
    <property type="nucleotide sequence ID" value="NZ_JAJVCY010000107.1"/>
</dbReference>
<evidence type="ECO:0000313" key="1">
    <source>
        <dbReference type="EMBL" id="MCV3290955.1"/>
    </source>
</evidence>
<dbReference type="AlphaFoldDB" id="A0AAW5RQC8"/>
<protein>
    <submittedName>
        <fullName evidence="1">Uncharacterized protein</fullName>
    </submittedName>
</protein>
<gene>
    <name evidence="1" type="ORF">LZT28_22525</name>
</gene>
<dbReference type="Proteomes" id="UP001208651">
    <property type="component" value="Unassembled WGS sequence"/>
</dbReference>
<proteinExistence type="predicted"/>
<evidence type="ECO:0000313" key="2">
    <source>
        <dbReference type="Proteomes" id="UP001208651"/>
    </source>
</evidence>
<dbReference type="EMBL" id="JAJVCY010000107">
    <property type="protein sequence ID" value="MCV3290955.1"/>
    <property type="molecule type" value="Genomic_DNA"/>
</dbReference>
<organism evidence="1 2">
    <name type="scientific">Aeromonas media</name>
    <dbReference type="NCBI Taxonomy" id="651"/>
    <lineage>
        <taxon>Bacteria</taxon>
        <taxon>Pseudomonadati</taxon>
        <taxon>Pseudomonadota</taxon>
        <taxon>Gammaproteobacteria</taxon>
        <taxon>Aeromonadales</taxon>
        <taxon>Aeromonadaceae</taxon>
        <taxon>Aeromonas</taxon>
    </lineage>
</organism>
<name>A0AAW5RQC8_AERME</name>